<keyword evidence="3" id="KW-0732">Signal</keyword>
<dbReference type="SUPFAM" id="SSF53850">
    <property type="entry name" value="Periplasmic binding protein-like II"/>
    <property type="match status" value="1"/>
</dbReference>
<dbReference type="Gene3D" id="3.40.190.10">
    <property type="entry name" value="Periplasmic binding protein-like II"/>
    <property type="match status" value="2"/>
</dbReference>
<dbReference type="EMBL" id="ASHX02000001">
    <property type="protein sequence ID" value="OEJ97302.1"/>
    <property type="molecule type" value="Genomic_DNA"/>
</dbReference>
<dbReference type="RefSeq" id="WP_028964512.1">
    <property type="nucleotide sequence ID" value="NZ_ASHX02000001.1"/>
</dbReference>
<dbReference type="STRING" id="1306406.J116_025465"/>
<dbReference type="PANTHER" id="PTHR43649">
    <property type="entry name" value="ARABINOSE-BINDING PROTEIN-RELATED"/>
    <property type="match status" value="1"/>
</dbReference>
<dbReference type="InterPro" id="IPR050490">
    <property type="entry name" value="Bact_solute-bd_prot1"/>
</dbReference>
<sequence length="449" mass="46782">MTRRRSTTVCATALTAALALGTTACGGGPVAPAGGDGKDKELAGQTLTVAGVWSGAEQKNFQKVLDAFSAKTGAQTRFVSTGDNVSTVVGSKIEGGNAPDVVMVPQVGVLQQFAAKKWLTPLSKDVEKSVDGNYAPVWKGYGSVDGTLYGVYFKASNKSTVWYSPDVLDQAGVKPPKTYDELLAAARAVADSGTAAFAVAGEDGWTLTDWFENVYLSQAGPEKYDKLAKHEIKWTDPSVVEALKTLSKLFADDKLLAGGRNGALATDFPGSVEKVFGPKPEAGMVYEGDFVAGIAKDEFGRKIGDDATFFPFPAVGRGKAPVVSGGDAAVVLKDGKNQKAAMALVEFLTTAEAASVWAAEGGFISPNKGVDLGAYGDTTLRSTAESLIKAGDSVRFDMSDQAPAAFGGTKGAGEWKILQDFLRDPSDPARTAAELEAAAAKAYRTANQG</sequence>
<dbReference type="PROSITE" id="PS51257">
    <property type="entry name" value="PROKAR_LIPOPROTEIN"/>
    <property type="match status" value="1"/>
</dbReference>
<accession>A0A1D3DYA2</accession>
<dbReference type="Pfam" id="PF01547">
    <property type="entry name" value="SBP_bac_1"/>
    <property type="match status" value="1"/>
</dbReference>
<name>A0A1D3DYA2_9ACTN</name>
<organism evidence="4 5">
    <name type="scientific">Streptomyces thermolilacinus SPC6</name>
    <dbReference type="NCBI Taxonomy" id="1306406"/>
    <lineage>
        <taxon>Bacteria</taxon>
        <taxon>Bacillati</taxon>
        <taxon>Actinomycetota</taxon>
        <taxon>Actinomycetes</taxon>
        <taxon>Kitasatosporales</taxon>
        <taxon>Streptomycetaceae</taxon>
        <taxon>Streptomyces</taxon>
    </lineage>
</organism>
<dbReference type="AlphaFoldDB" id="A0A1D3DYA2"/>
<keyword evidence="5" id="KW-1185">Reference proteome</keyword>
<comment type="similarity">
    <text evidence="1">Belongs to the bacterial solute-binding protein 1 family.</text>
</comment>
<proteinExistence type="inferred from homology"/>
<dbReference type="OrthoDB" id="3507433at2"/>
<protein>
    <submittedName>
        <fullName evidence="4">Sugar ABC transporter substrate-binding protein</fullName>
    </submittedName>
</protein>
<keyword evidence="2" id="KW-0813">Transport</keyword>
<reference evidence="4 5" key="1">
    <citation type="journal article" date="2013" name="Genome Announc.">
        <title>Genome Sequence of Streptomyces violaceusniger Strain SPC6, a Halotolerant Streptomycete That Exhibits Rapid Growth and Development.</title>
        <authorList>
            <person name="Chen X."/>
            <person name="Zhang B."/>
            <person name="Zhang W."/>
            <person name="Wu X."/>
            <person name="Zhang M."/>
            <person name="Chen T."/>
            <person name="Liu G."/>
            <person name="Dyson P."/>
        </authorList>
    </citation>
    <scope>NUCLEOTIDE SEQUENCE [LARGE SCALE GENOMIC DNA]</scope>
    <source>
        <strain evidence="4 5">SPC6</strain>
    </source>
</reference>
<feature type="chain" id="PRO_5039498973" evidence="3">
    <location>
        <begin position="27"/>
        <end position="449"/>
    </location>
</feature>
<dbReference type="eggNOG" id="COG1653">
    <property type="taxonomic scope" value="Bacteria"/>
</dbReference>
<dbReference type="InterPro" id="IPR006059">
    <property type="entry name" value="SBP"/>
</dbReference>
<evidence type="ECO:0000256" key="1">
    <source>
        <dbReference type="ARBA" id="ARBA00008520"/>
    </source>
</evidence>
<dbReference type="Proteomes" id="UP000095329">
    <property type="component" value="Unassembled WGS sequence"/>
</dbReference>
<evidence type="ECO:0000256" key="3">
    <source>
        <dbReference type="SAM" id="SignalP"/>
    </source>
</evidence>
<gene>
    <name evidence="4" type="ORF">J116_025465</name>
</gene>
<evidence type="ECO:0000313" key="5">
    <source>
        <dbReference type="Proteomes" id="UP000095329"/>
    </source>
</evidence>
<evidence type="ECO:0000313" key="4">
    <source>
        <dbReference type="EMBL" id="OEJ97302.1"/>
    </source>
</evidence>
<evidence type="ECO:0000256" key="2">
    <source>
        <dbReference type="ARBA" id="ARBA00022448"/>
    </source>
</evidence>
<feature type="signal peptide" evidence="3">
    <location>
        <begin position="1"/>
        <end position="26"/>
    </location>
</feature>
<comment type="caution">
    <text evidence="4">The sequence shown here is derived from an EMBL/GenBank/DDBJ whole genome shotgun (WGS) entry which is preliminary data.</text>
</comment>
<dbReference type="PANTHER" id="PTHR43649:SF29">
    <property type="entry name" value="OSMOPROTECTIVE COMPOUNDS-BINDING PROTEIN GGTB"/>
    <property type="match status" value="1"/>
</dbReference>